<organism evidence="1 2">
    <name type="scientific">Candidatus Scatomonas pullistercoris</name>
    <dbReference type="NCBI Taxonomy" id="2840920"/>
    <lineage>
        <taxon>Bacteria</taxon>
        <taxon>Bacillati</taxon>
        <taxon>Bacillota</taxon>
        <taxon>Clostridia</taxon>
        <taxon>Lachnospirales</taxon>
        <taxon>Lachnospiraceae</taxon>
        <taxon>Lachnospiraceae incertae sedis</taxon>
        <taxon>Candidatus Scatomonas</taxon>
    </lineage>
</organism>
<reference evidence="1" key="1">
    <citation type="submission" date="2020-10" db="EMBL/GenBank/DDBJ databases">
        <authorList>
            <person name="Gilroy R."/>
        </authorList>
    </citation>
    <scope>NUCLEOTIDE SEQUENCE</scope>
    <source>
        <strain evidence="1">CHK188-20938</strain>
    </source>
</reference>
<accession>A0A9D1P2W0</accession>
<gene>
    <name evidence="1" type="ORF">IAB71_04135</name>
</gene>
<sequence length="203" mass="24484">MEEKVWVEKYYLETDRERRKEMLDQAIAEEGMTRENEIRLKFWERRYETREKDNVQIDRFIRGWMEMSYMNTSSRSAFGRKKLEREKEKVLDDWSMELARSYGEEGEEAFYQELCNMTRLYLQLCQEDKSYSSLILGIGTMKRESLINKIAMDVYTMAYAVPRFTGTEELFSTFTRAATDVFYETFPKNRELLEKRISGELKK</sequence>
<comment type="caution">
    <text evidence="1">The sequence shown here is derived from an EMBL/GenBank/DDBJ whole genome shotgun (WGS) entry which is preliminary data.</text>
</comment>
<reference evidence="1" key="2">
    <citation type="journal article" date="2021" name="PeerJ">
        <title>Extensive microbial diversity within the chicken gut microbiome revealed by metagenomics and culture.</title>
        <authorList>
            <person name="Gilroy R."/>
            <person name="Ravi A."/>
            <person name="Getino M."/>
            <person name="Pursley I."/>
            <person name="Horton D.L."/>
            <person name="Alikhan N.F."/>
            <person name="Baker D."/>
            <person name="Gharbi K."/>
            <person name="Hall N."/>
            <person name="Watson M."/>
            <person name="Adriaenssens E.M."/>
            <person name="Foster-Nyarko E."/>
            <person name="Jarju S."/>
            <person name="Secka A."/>
            <person name="Antonio M."/>
            <person name="Oren A."/>
            <person name="Chaudhuri R.R."/>
            <person name="La Ragione R."/>
            <person name="Hildebrand F."/>
            <person name="Pallen M.J."/>
        </authorList>
    </citation>
    <scope>NUCLEOTIDE SEQUENCE</scope>
    <source>
        <strain evidence="1">CHK188-20938</strain>
    </source>
</reference>
<proteinExistence type="predicted"/>
<dbReference type="EMBL" id="DVOO01000011">
    <property type="protein sequence ID" value="HIV24966.1"/>
    <property type="molecule type" value="Genomic_DNA"/>
</dbReference>
<dbReference type="Proteomes" id="UP000824169">
    <property type="component" value="Unassembled WGS sequence"/>
</dbReference>
<dbReference type="Pfam" id="PF20190">
    <property type="entry name" value="DUF6553"/>
    <property type="match status" value="1"/>
</dbReference>
<name>A0A9D1P2W0_9FIRM</name>
<dbReference type="InterPro" id="IPR046683">
    <property type="entry name" value="DUF6553"/>
</dbReference>
<evidence type="ECO:0000313" key="2">
    <source>
        <dbReference type="Proteomes" id="UP000824169"/>
    </source>
</evidence>
<dbReference type="AlphaFoldDB" id="A0A9D1P2W0"/>
<protein>
    <submittedName>
        <fullName evidence="1">Uncharacterized protein</fullName>
    </submittedName>
</protein>
<evidence type="ECO:0000313" key="1">
    <source>
        <dbReference type="EMBL" id="HIV24966.1"/>
    </source>
</evidence>